<sequence>MLGRLGAAVKGVGGLAKNVAGAALGEARSALTAVPNDEVEVENLLQRISGSLMPEYRRQAMSQLKDLLLDNPKAQMAFGSMGVPILMAVLRDDRDDVALLQSTLESLVAATTGGGHDAHRPDHPHHVSAAEAHAAALNAEVLARQREHIGLLLGLLEDEPVGVSDFYVRYHTVQLLTALLNHCPTKLQEAILATPMSVVRLTELLGERSEIIRNEALLLLVALTRMEGAGAGGAGAGAPGGASEVQKIAAFEGAFDRVAELLREEGGLDGGMVVQDCIELMNNLLRGNLANQRLFREMGHSALLPQLVNAALPGAAAGRAGAGSGGKAGGAADGGGGSSFATAAGPIPFGAANGGGGAAELTGDAEAGVELGNALAALAAAGGEALLGPAGALPRQKAANMLGLMQTLRLLCSPPTAAADPDRAAEVANRTANQAKLLAGGMLEALLGAALQDGGVGSAAVRAAALGALGDLVAGNAPAQERLAKSVVRPGGAAAASAADGQAAAAAAAAAADGAPPSEQQQAPVAALTAALRVALHGGDAGERAAADHVITCYCRGNAEGQSALAGGIGPRPAAHAPGYGLSHGHAAPPHGHGPHDPEQRAASPAGLHVASFGQELVAALVASSTAMATSAQSASAAATAAAAAAAASALNAGYRPYGASAGGAAGAATGSSSSSSSMGVAVRAATALQHLLLGNAAVKLRLLSVPLDSAAAPPGVPPDLLMPRVVRTLTAALRPPCGDAARVVVCSFLRLLLVWLTDCPPAISALLDGAAHVPLLVDLVTGRQGPAASSAASSAAAAAGGSATGTATPSGPASGHLTLPPYGGPPGVLPSSSNVGGAGAAASGAGSAAGSGDPVVCGLAACVLAACLVYGKPSAAAAAAHAAGAPAAPSPSDLVLDVIMSRVGLSHFFYRLDDFRRSPMFAAAAAAAAAGTAAKPLTRAAAAAAVAAAEQQAAAAAAAAAAGAAGGAAAEGVGSFQLGPDVVSLVGALEEAVRVRTMDVFSRPTGHKPGGAQDGLPSTPAEVPGADDASRLGWAVTALGRLAREVDELRGRNRALAEDLFRMSQNQGALPPAAGSAAPGQHGHGGPGGAGPHSGPGLGGAAPGPVPGAAGSAADVEARVALELRASRAEQELAALRHQVEVMGARLGQAEADAAAAREAAATAHLAATKAEADLADLSGAYNNLESHAFSTEAQLRTAQTALAAAQAAAQAAEARAAQAAQHAAAAAPGHGPAGGVPEAEVARRVEEAAAAARAAAEAEADEGMTDLLVCLGQEERKVQVLSEALAAQGVDVDAILATLAEEEEAGAGGQEGQDGGDELR</sequence>
<dbReference type="SUPFAM" id="SSF57997">
    <property type="entry name" value="Tropomyosin"/>
    <property type="match status" value="1"/>
</dbReference>
<dbReference type="PANTHER" id="PTHR10013:SF0">
    <property type="entry name" value="GENERAL VESICULAR TRANSPORT FACTOR P115"/>
    <property type="match status" value="1"/>
</dbReference>
<feature type="compositionally biased region" description="Low complexity" evidence="2">
    <location>
        <begin position="801"/>
        <end position="822"/>
    </location>
</feature>
<dbReference type="GO" id="GO:0005795">
    <property type="term" value="C:Golgi stack"/>
    <property type="evidence" value="ECO:0007669"/>
    <property type="project" value="TreeGrafter"/>
</dbReference>
<feature type="region of interest" description="Disordered" evidence="2">
    <location>
        <begin position="1002"/>
        <end position="1029"/>
    </location>
</feature>
<evidence type="ECO:0000256" key="1">
    <source>
        <dbReference type="SAM" id="Coils"/>
    </source>
</evidence>
<evidence type="ECO:0000313" key="4">
    <source>
        <dbReference type="Proteomes" id="UP000613740"/>
    </source>
</evidence>
<feature type="region of interest" description="Disordered" evidence="2">
    <location>
        <begin position="1303"/>
        <end position="1322"/>
    </location>
</feature>
<evidence type="ECO:0008006" key="5">
    <source>
        <dbReference type="Google" id="ProtNLM"/>
    </source>
</evidence>
<dbReference type="InterPro" id="IPR011989">
    <property type="entry name" value="ARM-like"/>
</dbReference>
<keyword evidence="1" id="KW-0175">Coiled coil</keyword>
<dbReference type="SUPFAM" id="SSF48371">
    <property type="entry name" value="ARM repeat"/>
    <property type="match status" value="1"/>
</dbReference>
<name>A0A835WDD1_9CHLO</name>
<evidence type="ECO:0000256" key="2">
    <source>
        <dbReference type="SAM" id="MobiDB-lite"/>
    </source>
</evidence>
<feature type="compositionally biased region" description="Gly residues" evidence="2">
    <location>
        <begin position="1083"/>
        <end position="1103"/>
    </location>
</feature>
<dbReference type="GO" id="GO:0006888">
    <property type="term" value="P:endoplasmic reticulum to Golgi vesicle-mediated transport"/>
    <property type="evidence" value="ECO:0007669"/>
    <property type="project" value="TreeGrafter"/>
</dbReference>
<dbReference type="GO" id="GO:0048211">
    <property type="term" value="P:Golgi vesicle docking"/>
    <property type="evidence" value="ECO:0007669"/>
    <property type="project" value="TreeGrafter"/>
</dbReference>
<dbReference type="Gene3D" id="1.25.10.10">
    <property type="entry name" value="Leucine-rich Repeat Variant"/>
    <property type="match status" value="1"/>
</dbReference>
<feature type="region of interest" description="Disordered" evidence="2">
    <location>
        <begin position="1068"/>
        <end position="1112"/>
    </location>
</feature>
<proteinExistence type="predicted"/>
<feature type="compositionally biased region" description="Low complexity" evidence="2">
    <location>
        <begin position="1069"/>
        <end position="1082"/>
    </location>
</feature>
<protein>
    <recommendedName>
        <fullName evidence="5">Vesicle tethering protein Uso1/P115-like head domain-containing protein</fullName>
    </recommendedName>
</protein>
<dbReference type="OrthoDB" id="198977at2759"/>
<dbReference type="InterPro" id="IPR016024">
    <property type="entry name" value="ARM-type_fold"/>
</dbReference>
<dbReference type="GO" id="GO:0061025">
    <property type="term" value="P:membrane fusion"/>
    <property type="evidence" value="ECO:0007669"/>
    <property type="project" value="TreeGrafter"/>
</dbReference>
<dbReference type="GO" id="GO:0012507">
    <property type="term" value="C:ER to Golgi transport vesicle membrane"/>
    <property type="evidence" value="ECO:0007669"/>
    <property type="project" value="TreeGrafter"/>
</dbReference>
<dbReference type="Proteomes" id="UP000613740">
    <property type="component" value="Unassembled WGS sequence"/>
</dbReference>
<dbReference type="InterPro" id="IPR024095">
    <property type="entry name" value="Vesicle_P115"/>
</dbReference>
<dbReference type="GO" id="GO:0006886">
    <property type="term" value="P:intracellular protein transport"/>
    <property type="evidence" value="ECO:0007669"/>
    <property type="project" value="TreeGrafter"/>
</dbReference>
<feature type="region of interest" description="Disordered" evidence="2">
    <location>
        <begin position="576"/>
        <end position="604"/>
    </location>
</feature>
<accession>A0A835WDD1</accession>
<comment type="caution">
    <text evidence="3">The sequence shown here is derived from an EMBL/GenBank/DDBJ whole genome shotgun (WGS) entry which is preliminary data.</text>
</comment>
<reference evidence="3" key="1">
    <citation type="journal article" date="2020" name="bioRxiv">
        <title>Comparative genomics of Chlamydomonas.</title>
        <authorList>
            <person name="Craig R.J."/>
            <person name="Hasan A.R."/>
            <person name="Ness R.W."/>
            <person name="Keightley P.D."/>
        </authorList>
    </citation>
    <scope>NUCLEOTIDE SEQUENCE</scope>
    <source>
        <strain evidence="3">CCAP 11/173</strain>
    </source>
</reference>
<organism evidence="3 4">
    <name type="scientific">Chlamydomonas schloesseri</name>
    <dbReference type="NCBI Taxonomy" id="2026947"/>
    <lineage>
        <taxon>Eukaryota</taxon>
        <taxon>Viridiplantae</taxon>
        <taxon>Chlorophyta</taxon>
        <taxon>core chlorophytes</taxon>
        <taxon>Chlorophyceae</taxon>
        <taxon>CS clade</taxon>
        <taxon>Chlamydomonadales</taxon>
        <taxon>Chlamydomonadaceae</taxon>
        <taxon>Chlamydomonas</taxon>
    </lineage>
</organism>
<dbReference type="EMBL" id="JAEHOD010000027">
    <property type="protein sequence ID" value="KAG2445332.1"/>
    <property type="molecule type" value="Genomic_DNA"/>
</dbReference>
<keyword evidence="4" id="KW-1185">Reference proteome</keyword>
<feature type="coiled-coil region" evidence="1">
    <location>
        <begin position="1120"/>
        <end position="1264"/>
    </location>
</feature>
<evidence type="ECO:0000313" key="3">
    <source>
        <dbReference type="EMBL" id="KAG2445332.1"/>
    </source>
</evidence>
<feature type="region of interest" description="Disordered" evidence="2">
    <location>
        <begin position="801"/>
        <end position="823"/>
    </location>
</feature>
<gene>
    <name evidence="3" type="ORF">HYH02_008798</name>
</gene>
<dbReference type="PANTHER" id="PTHR10013">
    <property type="entry name" value="GENERAL VESICULAR TRANSPORT FACTOR P115"/>
    <property type="match status" value="1"/>
</dbReference>
<dbReference type="GO" id="GO:0005783">
    <property type="term" value="C:endoplasmic reticulum"/>
    <property type="evidence" value="ECO:0007669"/>
    <property type="project" value="TreeGrafter"/>
</dbReference>